<keyword evidence="4" id="KW-1185">Reference proteome</keyword>
<dbReference type="PRINTS" id="PR01299">
    <property type="entry name" value="PYOCIN"/>
</dbReference>
<name>A0A1M7YPD8_9VIBR</name>
<dbReference type="GO" id="GO:0030153">
    <property type="term" value="P:bacteriocin immunity"/>
    <property type="evidence" value="ECO:0007669"/>
    <property type="project" value="UniProtKB-KW"/>
</dbReference>
<organism evidence="3 4">
    <name type="scientific">Vibrio quintilis</name>
    <dbReference type="NCBI Taxonomy" id="1117707"/>
    <lineage>
        <taxon>Bacteria</taxon>
        <taxon>Pseudomonadati</taxon>
        <taxon>Pseudomonadota</taxon>
        <taxon>Gammaproteobacteria</taxon>
        <taxon>Vibrionales</taxon>
        <taxon>Vibrionaceae</taxon>
        <taxon>Vibrio</taxon>
    </lineage>
</organism>
<dbReference type="SUPFAM" id="SSF47345">
    <property type="entry name" value="Colicin E immunity proteins"/>
    <property type="match status" value="1"/>
</dbReference>
<proteinExistence type="inferred from homology"/>
<protein>
    <submittedName>
        <fullName evidence="3">Colicin-E8 immunity protein</fullName>
    </submittedName>
</protein>
<evidence type="ECO:0000256" key="1">
    <source>
        <dbReference type="ARBA" id="ARBA00009346"/>
    </source>
</evidence>
<accession>A0A1M7YPD8</accession>
<gene>
    <name evidence="3" type="primary">imm</name>
    <name evidence="3" type="ORF">VQ7734_00205</name>
</gene>
<evidence type="ECO:0000313" key="3">
    <source>
        <dbReference type="EMBL" id="SHO54491.1"/>
    </source>
</evidence>
<reference evidence="4" key="1">
    <citation type="submission" date="2016-12" db="EMBL/GenBank/DDBJ databases">
        <authorList>
            <person name="Rodrigo-Torres L."/>
            <person name="Arahal R.D."/>
            <person name="Lucena T."/>
        </authorList>
    </citation>
    <scope>NUCLEOTIDE SEQUENCE [LARGE SCALE GENOMIC DNA]</scope>
</reference>
<keyword evidence="2" id="KW-0079">Bacteriocin immunity</keyword>
<dbReference type="EMBL" id="FRFG01000003">
    <property type="protein sequence ID" value="SHO54491.1"/>
    <property type="molecule type" value="Genomic_DNA"/>
</dbReference>
<dbReference type="STRING" id="1117707.VQ7734_00205"/>
<dbReference type="InterPro" id="IPR035900">
    <property type="entry name" value="Colicin_E_sf"/>
</dbReference>
<dbReference type="GO" id="GO:0015643">
    <property type="term" value="F:toxic substance binding"/>
    <property type="evidence" value="ECO:0007669"/>
    <property type="project" value="InterPro"/>
</dbReference>
<dbReference type="InterPro" id="IPR000290">
    <property type="entry name" value="Colicin_pyocin"/>
</dbReference>
<dbReference type="Proteomes" id="UP000184600">
    <property type="component" value="Unassembled WGS sequence"/>
</dbReference>
<dbReference type="OrthoDB" id="6810874at2"/>
<dbReference type="CDD" id="cd16363">
    <property type="entry name" value="Col_Im_like"/>
    <property type="match status" value="1"/>
</dbReference>
<dbReference type="RefSeq" id="WP_073579395.1">
    <property type="nucleotide sequence ID" value="NZ_AP024898.1"/>
</dbReference>
<dbReference type="AlphaFoldDB" id="A0A1M7YPD8"/>
<evidence type="ECO:0000313" key="4">
    <source>
        <dbReference type="Proteomes" id="UP000184600"/>
    </source>
</evidence>
<sequence length="84" mass="9491">MDLKATISEYSESDFCHLLNEIIEAQGSDAYQDELLENFISVTEHPDGSDLIYYPDNPADATPERIVEIVKAWRNSQGLPGFKE</sequence>
<dbReference type="Pfam" id="PF01320">
    <property type="entry name" value="Colicin_Pyocin"/>
    <property type="match status" value="1"/>
</dbReference>
<comment type="similarity">
    <text evidence="1">Belongs to the colicins ColE2/ColE8/ColE9 and pyocins S1/S2 family.</text>
</comment>
<evidence type="ECO:0000256" key="2">
    <source>
        <dbReference type="ARBA" id="ARBA00023025"/>
    </source>
</evidence>
<dbReference type="Gene3D" id="1.10.1200.20">
    <property type="entry name" value="Colicin E immunity protein"/>
    <property type="match status" value="1"/>
</dbReference>